<dbReference type="PANTHER" id="PTHR11986:SF79">
    <property type="entry name" value="ACETYLORNITHINE AMINOTRANSFERASE, MITOCHONDRIAL"/>
    <property type="match status" value="1"/>
</dbReference>
<keyword evidence="3" id="KW-0808">Transferase</keyword>
<comment type="similarity">
    <text evidence="5">Belongs to the class-III pyridoxal-phosphate-dependent aminotransferase family.</text>
</comment>
<dbReference type="CDD" id="cd00610">
    <property type="entry name" value="OAT_like"/>
    <property type="match status" value="1"/>
</dbReference>
<dbReference type="GO" id="GO:0008483">
    <property type="term" value="F:transaminase activity"/>
    <property type="evidence" value="ECO:0007669"/>
    <property type="project" value="UniProtKB-KW"/>
</dbReference>
<reference evidence="7" key="1">
    <citation type="journal article" date="2019" name="Int. J. Syst. Evol. Microbiol.">
        <title>The Global Catalogue of Microorganisms (GCM) 10K type strain sequencing project: providing services to taxonomists for standard genome sequencing and annotation.</title>
        <authorList>
            <consortium name="The Broad Institute Genomics Platform"/>
            <consortium name="The Broad Institute Genome Sequencing Center for Infectious Disease"/>
            <person name="Wu L."/>
            <person name="Ma J."/>
        </authorList>
    </citation>
    <scope>NUCLEOTIDE SEQUENCE [LARGE SCALE GENOMIC DNA]</scope>
    <source>
        <strain evidence="7">JCM 18123</strain>
    </source>
</reference>
<dbReference type="PIRSF" id="PIRSF000521">
    <property type="entry name" value="Transaminase_4ab_Lys_Orn"/>
    <property type="match status" value="1"/>
</dbReference>
<evidence type="ECO:0000313" key="6">
    <source>
        <dbReference type="EMBL" id="GAA4955020.1"/>
    </source>
</evidence>
<keyword evidence="4 5" id="KW-0663">Pyridoxal phosphate</keyword>
<evidence type="ECO:0000256" key="4">
    <source>
        <dbReference type="ARBA" id="ARBA00022898"/>
    </source>
</evidence>
<accession>A0ABP9GXG9</accession>
<dbReference type="Pfam" id="PF00202">
    <property type="entry name" value="Aminotran_3"/>
    <property type="match status" value="1"/>
</dbReference>
<evidence type="ECO:0000256" key="1">
    <source>
        <dbReference type="ARBA" id="ARBA00001933"/>
    </source>
</evidence>
<keyword evidence="7" id="KW-1185">Reference proteome</keyword>
<sequence length="428" mass="45533">MIPQDGAAADYPLWHPMTPMAAYLKAPVTIAGGSGARLYDDEGTEYLSANAGLWNIHCGFDEPRIQEAVREQLEVLTYSTLFRFAHEPALRLARRLVDIAPAPGLTRVFYGTSGASGVDAALKLARRYQRLTGRGERTAVGALADSYHGTLYGALSVTGEDLDQDEYGVDRSAVVHVPTPLDAATAAAALERLDEAADGLAAVIVEPILGSAGVLVPHPDFFRGLSELCRSRDILLIADEVATGFGRTGTMFCSEQFGLEPDAVVLSKGINSGYLPLSAVLVHERVWAAFQEREAALLTGETQAGNPLACAAALATLDVIEEDKLVPRAARLGAELSAALSEVLPRARGQAREPVGRGLMLGVHLEGSGTGPGMDEVSMVVERFRSLGVIVHPSERGFALLPPLVVTEDDVRTIAEAAGRVFDELDLR</sequence>
<dbReference type="RefSeq" id="WP_344141348.1">
    <property type="nucleotide sequence ID" value="NZ_BAABIK010000034.1"/>
</dbReference>
<evidence type="ECO:0000256" key="5">
    <source>
        <dbReference type="RuleBase" id="RU003560"/>
    </source>
</evidence>
<evidence type="ECO:0000256" key="2">
    <source>
        <dbReference type="ARBA" id="ARBA00022576"/>
    </source>
</evidence>
<keyword evidence="2 6" id="KW-0032">Aminotransferase</keyword>
<dbReference type="Proteomes" id="UP001499993">
    <property type="component" value="Unassembled WGS sequence"/>
</dbReference>
<protein>
    <submittedName>
        <fullName evidence="6">Aspartate aminotransferase family protein</fullName>
    </submittedName>
</protein>
<organism evidence="6 7">
    <name type="scientific">Streptomonospora halophila</name>
    <dbReference type="NCBI Taxonomy" id="427369"/>
    <lineage>
        <taxon>Bacteria</taxon>
        <taxon>Bacillati</taxon>
        <taxon>Actinomycetota</taxon>
        <taxon>Actinomycetes</taxon>
        <taxon>Streptosporangiales</taxon>
        <taxon>Nocardiopsidaceae</taxon>
        <taxon>Streptomonospora</taxon>
    </lineage>
</organism>
<evidence type="ECO:0000313" key="7">
    <source>
        <dbReference type="Proteomes" id="UP001499993"/>
    </source>
</evidence>
<dbReference type="InterPro" id="IPR049704">
    <property type="entry name" value="Aminotrans_3_PPA_site"/>
</dbReference>
<dbReference type="InterPro" id="IPR015421">
    <property type="entry name" value="PyrdxlP-dep_Trfase_major"/>
</dbReference>
<dbReference type="InterPro" id="IPR005814">
    <property type="entry name" value="Aminotrans_3"/>
</dbReference>
<comment type="cofactor">
    <cofactor evidence="1">
        <name>pyridoxal 5'-phosphate</name>
        <dbReference type="ChEBI" id="CHEBI:597326"/>
    </cofactor>
</comment>
<proteinExistence type="inferred from homology"/>
<name>A0ABP9GXG9_9ACTN</name>
<dbReference type="SUPFAM" id="SSF53383">
    <property type="entry name" value="PLP-dependent transferases"/>
    <property type="match status" value="1"/>
</dbReference>
<comment type="caution">
    <text evidence="6">The sequence shown here is derived from an EMBL/GenBank/DDBJ whole genome shotgun (WGS) entry which is preliminary data.</text>
</comment>
<dbReference type="PANTHER" id="PTHR11986">
    <property type="entry name" value="AMINOTRANSFERASE CLASS III"/>
    <property type="match status" value="1"/>
</dbReference>
<dbReference type="InterPro" id="IPR050103">
    <property type="entry name" value="Class-III_PLP-dep_AT"/>
</dbReference>
<dbReference type="PROSITE" id="PS00600">
    <property type="entry name" value="AA_TRANSFER_CLASS_3"/>
    <property type="match status" value="1"/>
</dbReference>
<gene>
    <name evidence="6" type="ORF">GCM10023224_45670</name>
</gene>
<dbReference type="InterPro" id="IPR015422">
    <property type="entry name" value="PyrdxlP-dep_Trfase_small"/>
</dbReference>
<dbReference type="Gene3D" id="3.90.1150.10">
    <property type="entry name" value="Aspartate Aminotransferase, domain 1"/>
    <property type="match status" value="1"/>
</dbReference>
<evidence type="ECO:0000256" key="3">
    <source>
        <dbReference type="ARBA" id="ARBA00022679"/>
    </source>
</evidence>
<dbReference type="EMBL" id="BAABIK010000034">
    <property type="protein sequence ID" value="GAA4955020.1"/>
    <property type="molecule type" value="Genomic_DNA"/>
</dbReference>
<dbReference type="Gene3D" id="3.40.640.10">
    <property type="entry name" value="Type I PLP-dependent aspartate aminotransferase-like (Major domain)"/>
    <property type="match status" value="1"/>
</dbReference>
<dbReference type="InterPro" id="IPR015424">
    <property type="entry name" value="PyrdxlP-dep_Trfase"/>
</dbReference>